<evidence type="ECO:0000313" key="2">
    <source>
        <dbReference type="Proteomes" id="UP001358586"/>
    </source>
</evidence>
<dbReference type="Proteomes" id="UP001358586">
    <property type="component" value="Chromosome 4"/>
</dbReference>
<name>A0ABR0QAF5_GOSAR</name>
<proteinExistence type="predicted"/>
<accession>A0ABR0QAF5</accession>
<comment type="caution">
    <text evidence="1">The sequence shown here is derived from an EMBL/GenBank/DDBJ whole genome shotgun (WGS) entry which is preliminary data.</text>
</comment>
<organism evidence="1 2">
    <name type="scientific">Gossypium arboreum</name>
    <name type="common">Tree cotton</name>
    <name type="synonym">Gossypium nanking</name>
    <dbReference type="NCBI Taxonomy" id="29729"/>
    <lineage>
        <taxon>Eukaryota</taxon>
        <taxon>Viridiplantae</taxon>
        <taxon>Streptophyta</taxon>
        <taxon>Embryophyta</taxon>
        <taxon>Tracheophyta</taxon>
        <taxon>Spermatophyta</taxon>
        <taxon>Magnoliopsida</taxon>
        <taxon>eudicotyledons</taxon>
        <taxon>Gunneridae</taxon>
        <taxon>Pentapetalae</taxon>
        <taxon>rosids</taxon>
        <taxon>malvids</taxon>
        <taxon>Malvales</taxon>
        <taxon>Malvaceae</taxon>
        <taxon>Malvoideae</taxon>
        <taxon>Gossypium</taxon>
    </lineage>
</organism>
<protein>
    <submittedName>
        <fullName evidence="1">Uncharacterized protein</fullName>
    </submittedName>
</protein>
<gene>
    <name evidence="1" type="ORF">PVK06_011872</name>
</gene>
<sequence>MAWDTYKPKGMSGLGFKDLRLFNIVLLGRQVWRLINHKDILFFDVFSSKYFSDEMCFILKRSISLPLLGRVSRLWLNPLKLDSVGKLGIVEERGLGWIGGFLKVSMLIL</sequence>
<keyword evidence="2" id="KW-1185">Reference proteome</keyword>
<dbReference type="EMBL" id="JARKNE010000004">
    <property type="protein sequence ID" value="KAK5836120.1"/>
    <property type="molecule type" value="Genomic_DNA"/>
</dbReference>
<evidence type="ECO:0000313" key="1">
    <source>
        <dbReference type="EMBL" id="KAK5836120.1"/>
    </source>
</evidence>
<reference evidence="1 2" key="1">
    <citation type="submission" date="2023-03" db="EMBL/GenBank/DDBJ databases">
        <title>WGS of Gossypium arboreum.</title>
        <authorList>
            <person name="Yu D."/>
        </authorList>
    </citation>
    <scope>NUCLEOTIDE SEQUENCE [LARGE SCALE GENOMIC DNA]</scope>
    <source>
        <tissue evidence="1">Leaf</tissue>
    </source>
</reference>